<proteinExistence type="predicted"/>
<dbReference type="EC" id="2.1.1.-" evidence="1"/>
<evidence type="ECO:0000313" key="1">
    <source>
        <dbReference type="EMBL" id="MDN3618860.1"/>
    </source>
</evidence>
<keyword evidence="1" id="KW-0808">Transferase</keyword>
<dbReference type="GO" id="GO:0032259">
    <property type="term" value="P:methylation"/>
    <property type="evidence" value="ECO:0007669"/>
    <property type="project" value="UniProtKB-KW"/>
</dbReference>
<comment type="caution">
    <text evidence="1">The sequence shown here is derived from an EMBL/GenBank/DDBJ whole genome shotgun (WGS) entry which is preliminary data.</text>
</comment>
<organism evidence="1 2">
    <name type="scientific">Polaribacter sejongensis</name>
    <dbReference type="NCBI Taxonomy" id="985043"/>
    <lineage>
        <taxon>Bacteria</taxon>
        <taxon>Pseudomonadati</taxon>
        <taxon>Bacteroidota</taxon>
        <taxon>Flavobacteriia</taxon>
        <taxon>Flavobacteriales</taxon>
        <taxon>Flavobacteriaceae</taxon>
    </lineage>
</organism>
<name>A0AAJ1QVQ5_9FLAO</name>
<evidence type="ECO:0000313" key="2">
    <source>
        <dbReference type="Proteomes" id="UP001228636"/>
    </source>
</evidence>
<dbReference type="Proteomes" id="UP001228636">
    <property type="component" value="Unassembled WGS sequence"/>
</dbReference>
<dbReference type="Gene3D" id="3.40.50.150">
    <property type="entry name" value="Vaccinia Virus protein VP39"/>
    <property type="match status" value="1"/>
</dbReference>
<accession>A0AAJ1QVQ5</accession>
<dbReference type="GO" id="GO:0008168">
    <property type="term" value="F:methyltransferase activity"/>
    <property type="evidence" value="ECO:0007669"/>
    <property type="project" value="UniProtKB-KW"/>
</dbReference>
<dbReference type="EMBL" id="JAUFQH010000004">
    <property type="protein sequence ID" value="MDN3618860.1"/>
    <property type="molecule type" value="Genomic_DNA"/>
</dbReference>
<reference evidence="1 2" key="1">
    <citation type="journal article" date="2014" name="Int. J. Syst. Evol. Microbiol.">
        <title>Complete genome sequence of Corynebacterium casei LMG S-19264T (=DSM 44701T), isolated from a smear-ripened cheese.</title>
        <authorList>
            <consortium name="US DOE Joint Genome Institute (JGI-PGF)"/>
            <person name="Walter F."/>
            <person name="Albersmeier A."/>
            <person name="Kalinowski J."/>
            <person name="Ruckert C."/>
        </authorList>
    </citation>
    <scope>NUCLEOTIDE SEQUENCE [LARGE SCALE GENOMIC DNA]</scope>
    <source>
        <strain evidence="1 2">CECT 8670</strain>
    </source>
</reference>
<gene>
    <name evidence="1" type="ORF">QWY81_05240</name>
</gene>
<sequence>MIYLITKYLKFLVKSSNQHGVHSPFVYDLITKCFYKKTDPILVQLFYKTKQQLLDNKKLIKVTDFGAGSKVFKNNERQVSKIAKIAGLSNKKGKLLIRLIQYFKPNNLLEIGTSLGLGTSAIKIGNNKTNITTLEGCPETSKIAENLFLKNNYKNIQIITGDFKETLPKAVKNQQFDCIYFDGNHTKKDTLHYFNTCLETVTNNSVWIFDDIYWSDEMQEAWAEIKNHKKVTVTVDVFYWGIVFFRKEQEKEHFKIRV</sequence>
<dbReference type="AlphaFoldDB" id="A0AAJ1QVQ5"/>
<dbReference type="SUPFAM" id="SSF53335">
    <property type="entry name" value="S-adenosyl-L-methionine-dependent methyltransferases"/>
    <property type="match status" value="1"/>
</dbReference>
<dbReference type="Pfam" id="PF13578">
    <property type="entry name" value="Methyltransf_24"/>
    <property type="match status" value="1"/>
</dbReference>
<keyword evidence="1" id="KW-0489">Methyltransferase</keyword>
<dbReference type="InterPro" id="IPR029063">
    <property type="entry name" value="SAM-dependent_MTases_sf"/>
</dbReference>
<protein>
    <submittedName>
        <fullName evidence="1">Class I SAM-dependent methyltransferase</fullName>
        <ecNumber evidence="1">2.1.1.-</ecNumber>
    </submittedName>
</protein>
<dbReference type="RefSeq" id="WP_261973535.1">
    <property type="nucleotide sequence ID" value="NZ_CP103460.1"/>
</dbReference>